<dbReference type="OrthoDB" id="9795626at2"/>
<sequence length="678" mass="76788">MIFKSITLNNLFSYYGTHEFDFSPEPGGQRNIVIIMGRNGFGKTSFLNSLKLLFGGVTKDLTASIQRGSTTSVKNFVLGHKDWWGILNQKARSENIMQCSIEAVLLDQAHQEIRITRRWDLSNDNHSDQLVINVPRKAPLKGEDAQQYLSELLPLDFIPFFFFDTEEIGYLAEANRNQTIEKMELLLNIRPAENIKIVAKELRREYQKNAMDAQAREAHTKAEHRLEKLQLHLESLRQAQQEVDADIEAQEDALSDIRRKMRMLTGTGSVEKNARLEENKRQLEKQQAEVLSEISAAFEHDAFLRLNTDLAQQVMHVAEASASSKSNEISELLGSITDELIEVFDRPPYPPTRLTTAQVGFYQKRIAALMKARDIRNDEEQALFVLDTGKARKLANFFAAYQPEQKPANGLYQRLNTAISAAQDMAKIDDELQAVSQLSDENKVDLEKLQYAEESIQNHLLKQKVESEKLTQEQKVTGAEITKAESTINALQAEVKNAQNARDRVTLLDNMLALLEAYKQKIKAIKRDSVEQAFNRHLHELLDSNQLIAEVKISHNFELSYHGKSGETVPMSSLSAGMKQLCATALLWSLKEAADRQLPVVIDTPLGRIDKQHQDNLLEKYYPNAGAQVIILPTDSELDERKRALLAPYIHREFLLHNADGDSTTVELIPTSPDINYG</sequence>
<dbReference type="InterPro" id="IPR017599">
    <property type="entry name" value="DNA_S_DndD"/>
</dbReference>
<dbReference type="NCBIfam" id="TIGR03185">
    <property type="entry name" value="DNA_S_dndD"/>
    <property type="match status" value="1"/>
</dbReference>
<dbReference type="Proteomes" id="UP000238071">
    <property type="component" value="Unassembled WGS sequence"/>
</dbReference>
<dbReference type="Gene3D" id="3.40.50.300">
    <property type="entry name" value="P-loop containing nucleotide triphosphate hydrolases"/>
    <property type="match status" value="2"/>
</dbReference>
<dbReference type="EMBL" id="PTIY01000001">
    <property type="protein sequence ID" value="PPK73850.1"/>
    <property type="molecule type" value="Genomic_DNA"/>
</dbReference>
<dbReference type="Pfam" id="PF13476">
    <property type="entry name" value="AAA_23"/>
    <property type="match status" value="1"/>
</dbReference>
<evidence type="ECO:0000259" key="2">
    <source>
        <dbReference type="Pfam" id="PF13476"/>
    </source>
</evidence>
<gene>
    <name evidence="3" type="ORF">B0F88_101382</name>
</gene>
<accession>A0A2S6H8V4</accession>
<dbReference type="SUPFAM" id="SSF52540">
    <property type="entry name" value="P-loop containing nucleoside triphosphate hydrolases"/>
    <property type="match status" value="1"/>
</dbReference>
<keyword evidence="1" id="KW-0175">Coiled coil</keyword>
<feature type="coiled-coil region" evidence="1">
    <location>
        <begin position="219"/>
        <end position="293"/>
    </location>
</feature>
<feature type="domain" description="Rad50/SbcC-type AAA" evidence="2">
    <location>
        <begin position="5"/>
        <end position="262"/>
    </location>
</feature>
<evidence type="ECO:0000313" key="4">
    <source>
        <dbReference type="Proteomes" id="UP000238071"/>
    </source>
</evidence>
<keyword evidence="4" id="KW-1185">Reference proteome</keyword>
<organism evidence="3 4">
    <name type="scientific">Methylobacter tundripaludum</name>
    <dbReference type="NCBI Taxonomy" id="173365"/>
    <lineage>
        <taxon>Bacteria</taxon>
        <taxon>Pseudomonadati</taxon>
        <taxon>Pseudomonadota</taxon>
        <taxon>Gammaproteobacteria</taxon>
        <taxon>Methylococcales</taxon>
        <taxon>Methylococcaceae</taxon>
        <taxon>Methylobacter</taxon>
    </lineage>
</organism>
<dbReference type="GO" id="GO:0006302">
    <property type="term" value="P:double-strand break repair"/>
    <property type="evidence" value="ECO:0007669"/>
    <property type="project" value="InterPro"/>
</dbReference>
<proteinExistence type="predicted"/>
<evidence type="ECO:0000256" key="1">
    <source>
        <dbReference type="SAM" id="Coils"/>
    </source>
</evidence>
<dbReference type="PANTHER" id="PTHR32114">
    <property type="entry name" value="ABC TRANSPORTER ABCH.3"/>
    <property type="match status" value="1"/>
</dbReference>
<dbReference type="RefSeq" id="WP_104422228.1">
    <property type="nucleotide sequence ID" value="NZ_PTIY01000001.1"/>
</dbReference>
<evidence type="ECO:0000313" key="3">
    <source>
        <dbReference type="EMBL" id="PPK73850.1"/>
    </source>
</evidence>
<dbReference type="InterPro" id="IPR038729">
    <property type="entry name" value="Rad50/SbcC_AAA"/>
</dbReference>
<reference evidence="3 4" key="1">
    <citation type="submission" date="2018-02" db="EMBL/GenBank/DDBJ databases">
        <title>Subsurface microbial communities from deep shales in Ohio and West Virginia, USA.</title>
        <authorList>
            <person name="Wrighton K."/>
        </authorList>
    </citation>
    <scope>NUCLEOTIDE SEQUENCE [LARGE SCALE GENOMIC DNA]</scope>
    <source>
        <strain evidence="3 4">OWC-G53F</strain>
    </source>
</reference>
<dbReference type="PANTHER" id="PTHR32114:SF2">
    <property type="entry name" value="ABC TRANSPORTER ABCH.3"/>
    <property type="match status" value="1"/>
</dbReference>
<comment type="caution">
    <text evidence="3">The sequence shown here is derived from an EMBL/GenBank/DDBJ whole genome shotgun (WGS) entry which is preliminary data.</text>
</comment>
<dbReference type="InterPro" id="IPR027417">
    <property type="entry name" value="P-loop_NTPase"/>
</dbReference>
<dbReference type="AlphaFoldDB" id="A0A2S6H8V4"/>
<name>A0A2S6H8V4_9GAMM</name>
<dbReference type="GO" id="GO:0016887">
    <property type="term" value="F:ATP hydrolysis activity"/>
    <property type="evidence" value="ECO:0007669"/>
    <property type="project" value="InterPro"/>
</dbReference>
<feature type="coiled-coil region" evidence="1">
    <location>
        <begin position="481"/>
        <end position="528"/>
    </location>
</feature>
<protein>
    <submittedName>
        <fullName evidence="3">DNA sulfur modification protein DndD</fullName>
    </submittedName>
</protein>